<comment type="caution">
    <text evidence="3">The sequence shown here is derived from an EMBL/GenBank/DDBJ whole genome shotgun (WGS) entry which is preliminary data.</text>
</comment>
<dbReference type="Pfam" id="PF03704">
    <property type="entry name" value="BTAD"/>
    <property type="match status" value="1"/>
</dbReference>
<dbReference type="STRING" id="1236501.GCA_000613865_00125"/>
<evidence type="ECO:0000256" key="1">
    <source>
        <dbReference type="SAM" id="MobiDB-lite"/>
    </source>
</evidence>
<accession>A0A252BX78</accession>
<dbReference type="PANTHER" id="PTHR35807">
    <property type="entry name" value="TRANSCRIPTIONAL REGULATOR REDD-RELATED"/>
    <property type="match status" value="1"/>
</dbReference>
<dbReference type="SMART" id="SM01043">
    <property type="entry name" value="BTAD"/>
    <property type="match status" value="1"/>
</dbReference>
<dbReference type="InterPro" id="IPR051677">
    <property type="entry name" value="AfsR-DnrI-RedD_regulator"/>
</dbReference>
<dbReference type="SUPFAM" id="SSF48452">
    <property type="entry name" value="TPR-like"/>
    <property type="match status" value="1"/>
</dbReference>
<dbReference type="OrthoDB" id="7888886at2"/>
<dbReference type="InterPro" id="IPR005158">
    <property type="entry name" value="BTAD"/>
</dbReference>
<organism evidence="3 4">
    <name type="scientific">Acetobacter okinawensis</name>
    <dbReference type="NCBI Taxonomy" id="1076594"/>
    <lineage>
        <taxon>Bacteria</taxon>
        <taxon>Pseudomonadati</taxon>
        <taxon>Pseudomonadota</taxon>
        <taxon>Alphaproteobacteria</taxon>
        <taxon>Acetobacterales</taxon>
        <taxon>Acetobacteraceae</taxon>
        <taxon>Acetobacter</taxon>
    </lineage>
</organism>
<dbReference type="AlphaFoldDB" id="A0A252BX78"/>
<dbReference type="GO" id="GO:0006355">
    <property type="term" value="P:regulation of DNA-templated transcription"/>
    <property type="evidence" value="ECO:0007669"/>
    <property type="project" value="InterPro"/>
</dbReference>
<keyword evidence="4" id="KW-1185">Reference proteome</keyword>
<protein>
    <recommendedName>
        <fullName evidence="2">Bacterial transcriptional activator domain-containing protein</fullName>
    </recommendedName>
</protein>
<dbReference type="SUPFAM" id="SSF46894">
    <property type="entry name" value="C-terminal effector domain of the bipartite response regulators"/>
    <property type="match status" value="1"/>
</dbReference>
<feature type="domain" description="Bacterial transcriptional activator" evidence="2">
    <location>
        <begin position="98"/>
        <end position="245"/>
    </location>
</feature>
<evidence type="ECO:0000313" key="3">
    <source>
        <dbReference type="EMBL" id="OUJ13560.1"/>
    </source>
</evidence>
<dbReference type="InterPro" id="IPR016032">
    <property type="entry name" value="Sig_transdc_resp-reg_C-effctor"/>
</dbReference>
<proteinExistence type="predicted"/>
<dbReference type="InterPro" id="IPR011990">
    <property type="entry name" value="TPR-like_helical_dom_sf"/>
</dbReference>
<feature type="compositionally biased region" description="Polar residues" evidence="1">
    <location>
        <begin position="249"/>
        <end position="258"/>
    </location>
</feature>
<name>A0A252BX78_9PROT</name>
<dbReference type="GO" id="GO:0003677">
    <property type="term" value="F:DNA binding"/>
    <property type="evidence" value="ECO:0007669"/>
    <property type="project" value="InterPro"/>
</dbReference>
<dbReference type="Proteomes" id="UP000194931">
    <property type="component" value="Unassembled WGS sequence"/>
</dbReference>
<sequence>MHAPPSPNGSLPDRPLLNIFLLGHMRVISSTGLSLLPTGTKTRALLAILALSNRRPVARTRLAELLWSTRAPDQARASLRQEIHRLMDILSPLGPEVLDVQRHTLAIRPGLTDIDVEHALSTTAQTIMDLPNPLPPLLEDLSAVDPMFAIWLEEERNRLLDHKIIQLEALMTSATDPATIMAATHRLLRLTPLNEGAWRAHIQAAMRNKEEGAALLGAETCLRTFETTLGTTPGQQTMHLITQLRATHQNTTQATRPPSATIRPPSASTSQPTPEPPLPTLAATVFLNTASTPEQAAGMALGEQFCRELGQDMAMHGVLGVSVQAEPASPALLHPLPLLGRWDYLIGLSVLSTSEGEATCLLQAFDTRTDNTIVWGHRLHLSTATLHAQSSRFAAVLLFSLLMGEARKVASRPVAELSPFGQGLRALTLSVRRDRTAYPTIEHLLAEAEKRAPDNQFLFFVHMHYLLMRMYEEWRMPVADYIQPMLCMLRRNFALFPGNTALHSMLTTTLFYANQTEEALFLHAQAPLTQSADSRASTQVLPSGLAALCRGDAVRAAHIYSDFFGVAPTAPFFAAPDQEFVLSCFLADRHEETLRLAREILTTCPDRSAILVPALAAANMLGHQSLAQDYRQRLHRLQTPLTQQTVEGHYGYLPCAMRQKLCRALHLPQP</sequence>
<gene>
    <name evidence="3" type="ORF">HK26_08440</name>
</gene>
<evidence type="ECO:0000259" key="2">
    <source>
        <dbReference type="SMART" id="SM01043"/>
    </source>
</evidence>
<dbReference type="RefSeq" id="WP_086638390.1">
    <property type="nucleotide sequence ID" value="NZ_JOPJ01000005.1"/>
</dbReference>
<dbReference type="EMBL" id="JOPJ01000005">
    <property type="protein sequence ID" value="OUJ13560.1"/>
    <property type="molecule type" value="Genomic_DNA"/>
</dbReference>
<dbReference type="Gene3D" id="1.10.10.10">
    <property type="entry name" value="Winged helix-like DNA-binding domain superfamily/Winged helix DNA-binding domain"/>
    <property type="match status" value="1"/>
</dbReference>
<dbReference type="InterPro" id="IPR036388">
    <property type="entry name" value="WH-like_DNA-bd_sf"/>
</dbReference>
<feature type="region of interest" description="Disordered" evidence="1">
    <location>
        <begin position="249"/>
        <end position="277"/>
    </location>
</feature>
<evidence type="ECO:0000313" key="4">
    <source>
        <dbReference type="Proteomes" id="UP000194931"/>
    </source>
</evidence>
<dbReference type="eggNOG" id="COG3629">
    <property type="taxonomic scope" value="Bacteria"/>
</dbReference>
<reference evidence="4" key="1">
    <citation type="submission" date="2014-06" db="EMBL/GenBank/DDBJ databases">
        <authorList>
            <person name="Winans N.J."/>
            <person name="Newell P.D."/>
            <person name="Douglas A.E."/>
        </authorList>
    </citation>
    <scope>NUCLEOTIDE SEQUENCE [LARGE SCALE GENOMIC DNA]</scope>
</reference>